<dbReference type="Proteomes" id="UP000824890">
    <property type="component" value="Unassembled WGS sequence"/>
</dbReference>
<dbReference type="EMBL" id="JAGKQM010000016">
    <property type="protein sequence ID" value="KAH0872593.1"/>
    <property type="molecule type" value="Genomic_DNA"/>
</dbReference>
<feature type="compositionally biased region" description="Basic and acidic residues" evidence="1">
    <location>
        <begin position="67"/>
        <end position="84"/>
    </location>
</feature>
<protein>
    <submittedName>
        <fullName evidence="2">Uncharacterized protein</fullName>
    </submittedName>
</protein>
<evidence type="ECO:0000313" key="3">
    <source>
        <dbReference type="Proteomes" id="UP000824890"/>
    </source>
</evidence>
<comment type="caution">
    <text evidence="2">The sequence shown here is derived from an EMBL/GenBank/DDBJ whole genome shotgun (WGS) entry which is preliminary data.</text>
</comment>
<reference evidence="2 3" key="1">
    <citation type="submission" date="2021-05" db="EMBL/GenBank/DDBJ databases">
        <title>Genome Assembly of Synthetic Allotetraploid Brassica napus Reveals Homoeologous Exchanges between Subgenomes.</title>
        <authorList>
            <person name="Davis J.T."/>
        </authorList>
    </citation>
    <scope>NUCLEOTIDE SEQUENCE [LARGE SCALE GENOMIC DNA]</scope>
    <source>
        <strain evidence="3">cv. Da-Ae</strain>
        <tissue evidence="2">Seedling</tissue>
    </source>
</reference>
<accession>A0ABQ7YXH0</accession>
<organism evidence="2 3">
    <name type="scientific">Brassica napus</name>
    <name type="common">Rape</name>
    <dbReference type="NCBI Taxonomy" id="3708"/>
    <lineage>
        <taxon>Eukaryota</taxon>
        <taxon>Viridiplantae</taxon>
        <taxon>Streptophyta</taxon>
        <taxon>Embryophyta</taxon>
        <taxon>Tracheophyta</taxon>
        <taxon>Spermatophyta</taxon>
        <taxon>Magnoliopsida</taxon>
        <taxon>eudicotyledons</taxon>
        <taxon>Gunneridae</taxon>
        <taxon>Pentapetalae</taxon>
        <taxon>rosids</taxon>
        <taxon>malvids</taxon>
        <taxon>Brassicales</taxon>
        <taxon>Brassicaceae</taxon>
        <taxon>Brassiceae</taxon>
        <taxon>Brassica</taxon>
    </lineage>
</organism>
<proteinExistence type="predicted"/>
<keyword evidence="3" id="KW-1185">Reference proteome</keyword>
<gene>
    <name evidence="2" type="ORF">HID58_069955</name>
</gene>
<name>A0ABQ7YXH0_BRANA</name>
<evidence type="ECO:0000256" key="1">
    <source>
        <dbReference type="SAM" id="MobiDB-lite"/>
    </source>
</evidence>
<feature type="region of interest" description="Disordered" evidence="1">
    <location>
        <begin position="58"/>
        <end position="91"/>
    </location>
</feature>
<evidence type="ECO:0000313" key="2">
    <source>
        <dbReference type="EMBL" id="KAH0872593.1"/>
    </source>
</evidence>
<feature type="non-terminal residue" evidence="2">
    <location>
        <position position="91"/>
    </location>
</feature>
<sequence>MGNVSNAAGKEIEEGELVENWEDVLLTPSRFSALIEVDEKGDTVNQVEYEEILSVEEEIGGNTMDEELGKKETKDESSGVKEIQEETTNDS</sequence>